<feature type="region of interest" description="Disordered" evidence="1">
    <location>
        <begin position="30"/>
        <end position="126"/>
    </location>
</feature>
<evidence type="ECO:0000256" key="1">
    <source>
        <dbReference type="SAM" id="MobiDB-lite"/>
    </source>
</evidence>
<dbReference type="RefSeq" id="WP_192526816.1">
    <property type="nucleotide sequence ID" value="NZ_JABUZC010000028.1"/>
</dbReference>
<comment type="caution">
    <text evidence="3">The sequence shown here is derived from an EMBL/GenBank/DDBJ whole genome shotgun (WGS) entry which is preliminary data.</text>
</comment>
<dbReference type="Proteomes" id="UP000754821">
    <property type="component" value="Unassembled WGS sequence"/>
</dbReference>
<keyword evidence="4" id="KW-1185">Reference proteome</keyword>
<name>A0ABR9F8L1_9GAMM</name>
<evidence type="ECO:0000313" key="4">
    <source>
        <dbReference type="Proteomes" id="UP000754821"/>
    </source>
</evidence>
<gene>
    <name evidence="3" type="ORF">EI163_04270</name>
</gene>
<keyword evidence="2" id="KW-0732">Signal</keyword>
<feature type="chain" id="PRO_5045203918" description="Secreted protein" evidence="2">
    <location>
        <begin position="28"/>
        <end position="126"/>
    </location>
</feature>
<sequence length="126" mass="12804">MMSKELLKKAGILGVTFGLLASPFAFAQEPVDPSHDITADEEPVQPQSSGTGAGGDASTYDADELSDMNGESAGDTTRPGAGSSQHETHNESMDGGPTGVTGGGDTSFEPSDLPEQNSSVTTGQDQ</sequence>
<protein>
    <recommendedName>
        <fullName evidence="5">Secreted protein</fullName>
    </recommendedName>
</protein>
<accession>A0ABR9F8L1</accession>
<evidence type="ECO:0000256" key="2">
    <source>
        <dbReference type="SAM" id="SignalP"/>
    </source>
</evidence>
<reference evidence="3 4" key="1">
    <citation type="submission" date="2020-07" db="EMBL/GenBank/DDBJ databases">
        <title>Halophilic bacteria isolated from french cheeses.</title>
        <authorList>
            <person name="Kothe C.I."/>
            <person name="Farah-Kraiem B."/>
            <person name="Renault P."/>
            <person name="Dridi B."/>
        </authorList>
    </citation>
    <scope>NUCLEOTIDE SEQUENCE [LARGE SCALE GENOMIC DNA]</scope>
    <source>
        <strain evidence="3 4">FME16</strain>
    </source>
</reference>
<feature type="compositionally biased region" description="Polar residues" evidence="1">
    <location>
        <begin position="114"/>
        <end position="126"/>
    </location>
</feature>
<proteinExistence type="predicted"/>
<evidence type="ECO:0000313" key="3">
    <source>
        <dbReference type="EMBL" id="MBE0402780.1"/>
    </source>
</evidence>
<feature type="signal peptide" evidence="2">
    <location>
        <begin position="1"/>
        <end position="27"/>
    </location>
</feature>
<organism evidence="3 4">
    <name type="scientific">Halomonas citrativorans</name>
    <dbReference type="NCBI Taxonomy" id="2742612"/>
    <lineage>
        <taxon>Bacteria</taxon>
        <taxon>Pseudomonadati</taxon>
        <taxon>Pseudomonadota</taxon>
        <taxon>Gammaproteobacteria</taxon>
        <taxon>Oceanospirillales</taxon>
        <taxon>Halomonadaceae</taxon>
        <taxon>Halomonas</taxon>
    </lineage>
</organism>
<evidence type="ECO:0008006" key="5">
    <source>
        <dbReference type="Google" id="ProtNLM"/>
    </source>
</evidence>
<dbReference type="EMBL" id="RRZC01000003">
    <property type="protein sequence ID" value="MBE0402780.1"/>
    <property type="molecule type" value="Genomic_DNA"/>
</dbReference>
<feature type="compositionally biased region" description="Gly residues" evidence="1">
    <location>
        <begin position="96"/>
        <end position="105"/>
    </location>
</feature>